<evidence type="ECO:0000313" key="3">
    <source>
        <dbReference type="Proteomes" id="UP000054321"/>
    </source>
</evidence>
<feature type="transmembrane region" description="Helical" evidence="1">
    <location>
        <begin position="89"/>
        <end position="107"/>
    </location>
</feature>
<keyword evidence="1" id="KW-1133">Transmembrane helix</keyword>
<gene>
    <name evidence="2" type="ORF">OIDMADRAFT_204152</name>
</gene>
<organism evidence="2 3">
    <name type="scientific">Oidiodendron maius (strain Zn)</name>
    <dbReference type="NCBI Taxonomy" id="913774"/>
    <lineage>
        <taxon>Eukaryota</taxon>
        <taxon>Fungi</taxon>
        <taxon>Dikarya</taxon>
        <taxon>Ascomycota</taxon>
        <taxon>Pezizomycotina</taxon>
        <taxon>Leotiomycetes</taxon>
        <taxon>Leotiomycetes incertae sedis</taxon>
        <taxon>Myxotrichaceae</taxon>
        <taxon>Oidiodendron</taxon>
    </lineage>
</organism>
<protein>
    <recommendedName>
        <fullName evidence="4">Tetraspanin</fullName>
    </recommendedName>
</protein>
<accession>A0A0C3H4L2</accession>
<dbReference type="Proteomes" id="UP000054321">
    <property type="component" value="Unassembled WGS sequence"/>
</dbReference>
<evidence type="ECO:0000313" key="2">
    <source>
        <dbReference type="EMBL" id="KIM97411.1"/>
    </source>
</evidence>
<feature type="transmembrane region" description="Helical" evidence="1">
    <location>
        <begin position="180"/>
        <end position="203"/>
    </location>
</feature>
<reference evidence="3" key="2">
    <citation type="submission" date="2015-01" db="EMBL/GenBank/DDBJ databases">
        <title>Evolutionary Origins and Diversification of the Mycorrhizal Mutualists.</title>
        <authorList>
            <consortium name="DOE Joint Genome Institute"/>
            <consortium name="Mycorrhizal Genomics Consortium"/>
            <person name="Kohler A."/>
            <person name="Kuo A."/>
            <person name="Nagy L.G."/>
            <person name="Floudas D."/>
            <person name="Copeland A."/>
            <person name="Barry K.W."/>
            <person name="Cichocki N."/>
            <person name="Veneault-Fourrey C."/>
            <person name="LaButti K."/>
            <person name="Lindquist E.A."/>
            <person name="Lipzen A."/>
            <person name="Lundell T."/>
            <person name="Morin E."/>
            <person name="Murat C."/>
            <person name="Riley R."/>
            <person name="Ohm R."/>
            <person name="Sun H."/>
            <person name="Tunlid A."/>
            <person name="Henrissat B."/>
            <person name="Grigoriev I.V."/>
            <person name="Hibbett D.S."/>
            <person name="Martin F."/>
        </authorList>
    </citation>
    <scope>NUCLEOTIDE SEQUENCE [LARGE SCALE GENOMIC DNA]</scope>
    <source>
        <strain evidence="3">Zn</strain>
    </source>
</reference>
<keyword evidence="3" id="KW-1185">Reference proteome</keyword>
<reference evidence="2 3" key="1">
    <citation type="submission" date="2014-04" db="EMBL/GenBank/DDBJ databases">
        <authorList>
            <consortium name="DOE Joint Genome Institute"/>
            <person name="Kuo A."/>
            <person name="Martino E."/>
            <person name="Perotto S."/>
            <person name="Kohler A."/>
            <person name="Nagy L.G."/>
            <person name="Floudas D."/>
            <person name="Copeland A."/>
            <person name="Barry K.W."/>
            <person name="Cichocki N."/>
            <person name="Veneault-Fourrey C."/>
            <person name="LaButti K."/>
            <person name="Lindquist E.A."/>
            <person name="Lipzen A."/>
            <person name="Lundell T."/>
            <person name="Morin E."/>
            <person name="Murat C."/>
            <person name="Sun H."/>
            <person name="Tunlid A."/>
            <person name="Henrissat B."/>
            <person name="Grigoriev I.V."/>
            <person name="Hibbett D.S."/>
            <person name="Martin F."/>
            <person name="Nordberg H.P."/>
            <person name="Cantor M.N."/>
            <person name="Hua S.X."/>
        </authorList>
    </citation>
    <scope>NUCLEOTIDE SEQUENCE [LARGE SCALE GENOMIC DNA]</scope>
    <source>
        <strain evidence="2 3">Zn</strain>
    </source>
</reference>
<dbReference type="OrthoDB" id="2279611at2759"/>
<proteinExistence type="predicted"/>
<keyword evidence="1" id="KW-0812">Transmembrane</keyword>
<name>A0A0C3H4L2_OIDMZ</name>
<keyword evidence="1" id="KW-0472">Membrane</keyword>
<dbReference type="EMBL" id="KN832882">
    <property type="protein sequence ID" value="KIM97411.1"/>
    <property type="molecule type" value="Genomic_DNA"/>
</dbReference>
<dbReference type="AlphaFoldDB" id="A0A0C3H4L2"/>
<dbReference type="InParanoid" id="A0A0C3H4L2"/>
<dbReference type="STRING" id="913774.A0A0C3H4L2"/>
<sequence>MKDKVLLTYAAMNILFLVSGVLLLIFALTTKSNIGSTPNLNTIARNLVLGETPGTATIANAGVVFFTFLISIPAMVLPMTRGWLKIHGYMIVFCAGFTLVLGLIVWFETLTSRARLGNIWNALSDSTQSLVQQELHCCGYLNSTSPQFVTDAQCPTDLSAASQVGCVGPFSTYANNFLDLVFTGAFGIVGLDVALLLATTMLSKARREKERYRVIDQKNGVGAI</sequence>
<feature type="transmembrane region" description="Helical" evidence="1">
    <location>
        <begin position="58"/>
        <end position="77"/>
    </location>
</feature>
<evidence type="ECO:0008006" key="4">
    <source>
        <dbReference type="Google" id="ProtNLM"/>
    </source>
</evidence>
<evidence type="ECO:0000256" key="1">
    <source>
        <dbReference type="SAM" id="Phobius"/>
    </source>
</evidence>
<feature type="transmembrane region" description="Helical" evidence="1">
    <location>
        <begin position="7"/>
        <end position="28"/>
    </location>
</feature>
<dbReference type="HOGENOM" id="CLU_066479_0_0_1"/>